<dbReference type="SMART" id="SM00100">
    <property type="entry name" value="cNMP"/>
    <property type="match status" value="1"/>
</dbReference>
<dbReference type="PROSITE" id="PS50200">
    <property type="entry name" value="RA"/>
    <property type="match status" value="1"/>
</dbReference>
<evidence type="ECO:0000256" key="15">
    <source>
        <dbReference type="ARBA" id="ARBA00022843"/>
    </source>
</evidence>
<evidence type="ECO:0000256" key="1">
    <source>
        <dbReference type="ARBA" id="ARBA00004236"/>
    </source>
</evidence>
<dbReference type="FunFam" id="2.60.120.10:FF:000008">
    <property type="entry name" value="Rap guanine nucleotide exchange factor (GEF) 2"/>
    <property type="match status" value="1"/>
</dbReference>
<feature type="domain" description="Ras-GEF" evidence="26">
    <location>
        <begin position="781"/>
        <end position="1010"/>
    </location>
</feature>
<dbReference type="GO" id="GO:0048471">
    <property type="term" value="C:perinuclear region of cytoplasm"/>
    <property type="evidence" value="ECO:0007669"/>
    <property type="project" value="UniProtKB-SubCell"/>
</dbReference>
<dbReference type="GO" id="GO:0005085">
    <property type="term" value="F:guanyl-nucleotide exchange factor activity"/>
    <property type="evidence" value="ECO:0007669"/>
    <property type="project" value="UniProtKB-KW"/>
</dbReference>
<evidence type="ECO:0000256" key="5">
    <source>
        <dbReference type="ARBA" id="ARBA00010829"/>
    </source>
</evidence>
<evidence type="ECO:0000256" key="4">
    <source>
        <dbReference type="ARBA" id="ARBA00004603"/>
    </source>
</evidence>
<feature type="region of interest" description="Disordered" evidence="25">
    <location>
        <begin position="1"/>
        <end position="29"/>
    </location>
</feature>
<dbReference type="Gene3D" id="1.20.870.10">
    <property type="entry name" value="Son of sevenless (SoS) protein Chain: S domain 1"/>
    <property type="match status" value="1"/>
</dbReference>
<sequence>MHGMEALSNLREHQLSASKRGGRGWGVRREREREGVSLKSLLRLQVDYMDENEEYFQRQASHRQSRRRFRKINQKGERQTIIDTVDPYPLPADFSRLHLADGIHPQVTHVSSSHSGCSITSDSGSSSLSDIYQATESEPGDMDLSGLPETAVDSEEDDDEEDIERASDPLMSRDIVRDCLEKDPIDRTDDDIEQLLEFMHQLPAFANMTMSVRRELCAVMVFAVVERAGTVVLNDGEELDSWSVILNGSVEVTHPDGRTEILCMGNSFGVSPTMEKEYMKGVMKTKVDDCQFVCIAQQDYCCILNQVEKNMQKVEEEGEIVMVKEHRELDRTGTRKGHIVIKGTPERLTMHLVEEHSVVDPTYIEDFLLTYRTFLPSPMVVGKKLLEWFHDPSLRDKVTRVVLLWVNNHFNDFEGDSAMTHFLEEFEYNLEREKMCGHLRLLNIACAAKAKLRVVTLTKPSREAPLSFTLLGGSEKGFRIFIDSVEPGSKAAEAGLKRGDQLLEVNGQNFENVLLSKANEILKNNTHLSITVKTNLLVFKELLARKNGAPHIPKIGDIKKASRYSIPDLAVDVEQVMGLEKASKKAKANTVGGRNKLKKIFDKTLTSILPPKPYNDVGVGQSQDDSIVGLKQSKQIPPALPVSGNLSSSNPDLLQSHHRILDFNNQPDMSDQVLRVFKADQQSRYIMIGKDTTAKEVVAQAIREFALTAAPEAYSLCEVSVTPEGVIKQRRLPEQLSKLADRIQLSGRYYLKSNMETETLCSDEDAQELLRESQISLLQLSTVEVATQLSMRAFELFCAIEPTEYIDDLFKLKTRLTGPPSLKLFEEAINRETFWVATEVVREPNQLKRMKIIKHFIKIALHCRECKNFNSMFAIISGLNLAPVSRLRGTWEKLPSKYEKLFSDLQDLFDPSRNMAKYRNLLNSQNLQPPIIPLFPVIKKDLTFLHEGNDSKVDGLVNFEKLRMIAKEIRHVGRMAAVNMDPALMFRTRSLSQGSANAAVLDVTQTGGHKKRVRRSSFLNAKKLYEDAQMARKVKQYLSYLTLETNEESLQTLSIQCEPSVNTCE</sequence>
<evidence type="ECO:0000256" key="12">
    <source>
        <dbReference type="ARBA" id="ARBA00022658"/>
    </source>
</evidence>
<evidence type="ECO:0000256" key="24">
    <source>
        <dbReference type="PROSITE-ProRule" id="PRU00168"/>
    </source>
</evidence>
<dbReference type="InterPro" id="IPR001478">
    <property type="entry name" value="PDZ"/>
</dbReference>
<dbReference type="CDD" id="cd00155">
    <property type="entry name" value="RasGEF"/>
    <property type="match status" value="1"/>
</dbReference>
<keyword evidence="14" id="KW-0221">Differentiation</keyword>
<keyword evidence="17" id="KW-0965">Cell junction</keyword>
<dbReference type="GO" id="GO:0005886">
    <property type="term" value="C:plasma membrane"/>
    <property type="evidence" value="ECO:0007669"/>
    <property type="project" value="UniProtKB-SubCell"/>
</dbReference>
<evidence type="ECO:0000256" key="13">
    <source>
        <dbReference type="ARBA" id="ARBA00022753"/>
    </source>
</evidence>
<dbReference type="InterPro" id="IPR018490">
    <property type="entry name" value="cNMP-bd_dom_sf"/>
</dbReference>
<evidence type="ECO:0000313" key="31">
    <source>
        <dbReference type="Ensembl" id="ENSSRHP00000015097.1"/>
    </source>
</evidence>
<dbReference type="Proteomes" id="UP000472270">
    <property type="component" value="Unassembled WGS sequence"/>
</dbReference>
<comment type="subcellular location">
    <subcellularLocation>
        <location evidence="2">Cell junction</location>
    </subcellularLocation>
    <subcellularLocation>
        <location evidence="1">Cell membrane</location>
    </subcellularLocation>
    <subcellularLocation>
        <location evidence="3">Cytoplasm</location>
        <location evidence="3">Perinuclear region</location>
    </subcellularLocation>
    <subcellularLocation>
        <location evidence="4">Late endosome</location>
    </subcellularLocation>
</comment>
<dbReference type="GO" id="GO:0005770">
    <property type="term" value="C:late endosome"/>
    <property type="evidence" value="ECO:0007669"/>
    <property type="project" value="UniProtKB-SubCell"/>
</dbReference>
<protein>
    <recommendedName>
        <fullName evidence="6">Rap guanine nucleotide exchange factor 2</fullName>
    </recommendedName>
    <alternativeName>
        <fullName evidence="21">Cyclic nucleotide ras GEF</fullName>
    </alternativeName>
    <alternativeName>
        <fullName evidence="23">Neural RAP guanine nucleotide exchange protein</fullName>
    </alternativeName>
    <alternativeName>
        <fullName evidence="20">PDZ domain-containing guanine nucleotide exchange factor 1</fullName>
    </alternativeName>
    <alternativeName>
        <fullName evidence="19">RA-GEF-1</fullName>
    </alternativeName>
    <alternativeName>
        <fullName evidence="22">Ras/Rap1-associating GEF-1</fullName>
    </alternativeName>
</protein>
<feature type="compositionally biased region" description="Low complexity" evidence="25">
    <location>
        <begin position="108"/>
        <end position="131"/>
    </location>
</feature>
<feature type="compositionally biased region" description="Acidic residues" evidence="25">
    <location>
        <begin position="152"/>
        <end position="163"/>
    </location>
</feature>
<dbReference type="Pfam" id="PF00788">
    <property type="entry name" value="RA"/>
    <property type="match status" value="1"/>
</dbReference>
<dbReference type="Pfam" id="PF00595">
    <property type="entry name" value="PDZ"/>
    <property type="match status" value="1"/>
</dbReference>
<dbReference type="InterPro" id="IPR036964">
    <property type="entry name" value="RASGEF_cat_dom_sf"/>
</dbReference>
<evidence type="ECO:0000259" key="30">
    <source>
        <dbReference type="PROSITE" id="PS50212"/>
    </source>
</evidence>
<evidence type="ECO:0000256" key="6">
    <source>
        <dbReference type="ARBA" id="ARBA00016709"/>
    </source>
</evidence>
<dbReference type="InterPro" id="IPR000651">
    <property type="entry name" value="Ras-like_Gua-exchang_fac_N"/>
</dbReference>
<dbReference type="Gene3D" id="2.30.42.10">
    <property type="match status" value="1"/>
</dbReference>
<dbReference type="PROSITE" id="PS50106">
    <property type="entry name" value="PDZ"/>
    <property type="match status" value="1"/>
</dbReference>
<evidence type="ECO:0000259" key="28">
    <source>
        <dbReference type="PROSITE" id="PS50106"/>
    </source>
</evidence>
<evidence type="ECO:0000256" key="17">
    <source>
        <dbReference type="ARBA" id="ARBA00022949"/>
    </source>
</evidence>
<dbReference type="SUPFAM" id="SSF51206">
    <property type="entry name" value="cAMP-binding domain-like"/>
    <property type="match status" value="1"/>
</dbReference>
<dbReference type="GO" id="GO:0007399">
    <property type="term" value="P:nervous system development"/>
    <property type="evidence" value="ECO:0007669"/>
    <property type="project" value="UniProtKB-KW"/>
</dbReference>
<dbReference type="InterPro" id="IPR000159">
    <property type="entry name" value="RA_dom"/>
</dbReference>
<evidence type="ECO:0000259" key="27">
    <source>
        <dbReference type="PROSITE" id="PS50042"/>
    </source>
</evidence>
<keyword evidence="13" id="KW-0967">Endosome</keyword>
<evidence type="ECO:0000256" key="9">
    <source>
        <dbReference type="ARBA" id="ARBA00022475"/>
    </source>
</evidence>
<dbReference type="FunFam" id="2.30.42.10:FF:000024">
    <property type="entry name" value="rap guanine nucleotide exchange factor 2 isoform X1"/>
    <property type="match status" value="1"/>
</dbReference>
<dbReference type="Pfam" id="PF00617">
    <property type="entry name" value="RasGEF"/>
    <property type="match status" value="1"/>
</dbReference>
<evidence type="ECO:0000256" key="7">
    <source>
        <dbReference type="ARBA" id="ARBA00022468"/>
    </source>
</evidence>
<dbReference type="InterPro" id="IPR023578">
    <property type="entry name" value="Ras_GEF_dom_sf"/>
</dbReference>
<reference evidence="31" key="1">
    <citation type="submission" date="2025-08" db="UniProtKB">
        <authorList>
            <consortium name="Ensembl"/>
        </authorList>
    </citation>
    <scope>IDENTIFICATION</scope>
</reference>
<dbReference type="PROSITE" id="PS50042">
    <property type="entry name" value="CNMP_BINDING_3"/>
    <property type="match status" value="1"/>
</dbReference>
<dbReference type="Ensembl" id="ENSSRHT00000015599.1">
    <property type="protein sequence ID" value="ENSSRHP00000015097.1"/>
    <property type="gene ID" value="ENSSRHG00000005168.1"/>
</dbReference>
<dbReference type="AlphaFoldDB" id="A0A673GNW5"/>
<dbReference type="SUPFAM" id="SSF50156">
    <property type="entry name" value="PDZ domain-like"/>
    <property type="match status" value="1"/>
</dbReference>
<dbReference type="InterPro" id="IPR029071">
    <property type="entry name" value="Ubiquitin-like_domsf"/>
</dbReference>
<dbReference type="SMART" id="SM00229">
    <property type="entry name" value="RasGEFN"/>
    <property type="match status" value="1"/>
</dbReference>
<evidence type="ECO:0000256" key="18">
    <source>
        <dbReference type="ARBA" id="ARBA00023136"/>
    </source>
</evidence>
<dbReference type="GO" id="GO:0070161">
    <property type="term" value="C:anchoring junction"/>
    <property type="evidence" value="ECO:0007669"/>
    <property type="project" value="UniProtKB-SubCell"/>
</dbReference>
<evidence type="ECO:0000256" key="8">
    <source>
        <dbReference type="ARBA" id="ARBA00022473"/>
    </source>
</evidence>
<evidence type="ECO:0000256" key="10">
    <source>
        <dbReference type="ARBA" id="ARBA00022490"/>
    </source>
</evidence>
<dbReference type="SUPFAM" id="SSF48366">
    <property type="entry name" value="Ras GEF"/>
    <property type="match status" value="1"/>
</dbReference>
<evidence type="ECO:0000259" key="26">
    <source>
        <dbReference type="PROSITE" id="PS50009"/>
    </source>
</evidence>
<keyword evidence="12 24" id="KW-0344">Guanine-nucleotide releasing factor</keyword>
<evidence type="ECO:0000256" key="16">
    <source>
        <dbReference type="ARBA" id="ARBA00022902"/>
    </source>
</evidence>
<evidence type="ECO:0000313" key="32">
    <source>
        <dbReference type="Proteomes" id="UP000472270"/>
    </source>
</evidence>
<feature type="domain" description="N-terminal Ras-GEF" evidence="30">
    <location>
        <begin position="336"/>
        <end position="453"/>
    </location>
</feature>
<keyword evidence="7" id="KW-0343">GTPase activation</keyword>
<gene>
    <name evidence="31" type="primary">LOC107756462</name>
</gene>
<dbReference type="FunFam" id="1.20.870.10:FF:000001">
    <property type="entry name" value="rap guanine nucleotide exchange factor 2 isoform X2"/>
    <property type="match status" value="1"/>
</dbReference>
<organism evidence="31 32">
    <name type="scientific">Sinocyclocheilus rhinocerous</name>
    <dbReference type="NCBI Taxonomy" id="307959"/>
    <lineage>
        <taxon>Eukaryota</taxon>
        <taxon>Metazoa</taxon>
        <taxon>Chordata</taxon>
        <taxon>Craniata</taxon>
        <taxon>Vertebrata</taxon>
        <taxon>Euteleostomi</taxon>
        <taxon>Actinopterygii</taxon>
        <taxon>Neopterygii</taxon>
        <taxon>Teleostei</taxon>
        <taxon>Ostariophysi</taxon>
        <taxon>Cypriniformes</taxon>
        <taxon>Cyprinidae</taxon>
        <taxon>Cyprininae</taxon>
        <taxon>Sinocyclocheilus</taxon>
    </lineage>
</organism>
<dbReference type="SUPFAM" id="SSF54236">
    <property type="entry name" value="Ubiquitin-like"/>
    <property type="match status" value="1"/>
</dbReference>
<evidence type="ECO:0000256" key="25">
    <source>
        <dbReference type="SAM" id="MobiDB-lite"/>
    </source>
</evidence>
<dbReference type="CDD" id="cd00038">
    <property type="entry name" value="CAP_ED"/>
    <property type="match status" value="1"/>
</dbReference>
<keyword evidence="15" id="KW-0832">Ubl conjugation</keyword>
<feature type="domain" description="Ras-associating" evidence="29">
    <location>
        <begin position="670"/>
        <end position="756"/>
    </location>
</feature>
<dbReference type="CDD" id="cd06224">
    <property type="entry name" value="REM"/>
    <property type="match status" value="1"/>
</dbReference>
<dbReference type="PANTHER" id="PTHR45161">
    <property type="entry name" value="CYTOSKELETON-ASSOCIATED PROTEIN 4"/>
    <property type="match status" value="1"/>
</dbReference>
<evidence type="ECO:0000256" key="3">
    <source>
        <dbReference type="ARBA" id="ARBA00004556"/>
    </source>
</evidence>
<evidence type="ECO:0000256" key="14">
    <source>
        <dbReference type="ARBA" id="ARBA00022782"/>
    </source>
</evidence>
<keyword evidence="9" id="KW-1003">Cell membrane</keyword>
<name>A0A673GNW5_9TELE</name>
<feature type="domain" description="Cyclic nucleotide-binding" evidence="27">
    <location>
        <begin position="204"/>
        <end position="269"/>
    </location>
</feature>
<dbReference type="PANTHER" id="PTHR45161:SF2">
    <property type="entry name" value="RAP GUANINE NUCLEOTIDE EXCHANGE FACTOR 2"/>
    <property type="match status" value="1"/>
</dbReference>
<dbReference type="CDD" id="cd01785">
    <property type="entry name" value="RA_PDZ-GEF1"/>
    <property type="match status" value="1"/>
</dbReference>
<evidence type="ECO:0000256" key="20">
    <source>
        <dbReference type="ARBA" id="ARBA00030673"/>
    </source>
</evidence>
<evidence type="ECO:0000256" key="19">
    <source>
        <dbReference type="ARBA" id="ARBA00029925"/>
    </source>
</evidence>
<dbReference type="Pfam" id="PF00618">
    <property type="entry name" value="RasGEF_N"/>
    <property type="match status" value="1"/>
</dbReference>
<feature type="region of interest" description="Disordered" evidence="25">
    <location>
        <begin position="108"/>
        <end position="167"/>
    </location>
</feature>
<evidence type="ECO:0000256" key="22">
    <source>
        <dbReference type="ARBA" id="ARBA00031980"/>
    </source>
</evidence>
<dbReference type="SMART" id="SM00228">
    <property type="entry name" value="PDZ"/>
    <property type="match status" value="1"/>
</dbReference>
<reference evidence="31" key="2">
    <citation type="submission" date="2025-09" db="UniProtKB">
        <authorList>
            <consortium name="Ensembl"/>
        </authorList>
    </citation>
    <scope>IDENTIFICATION</scope>
</reference>
<evidence type="ECO:0000256" key="11">
    <source>
        <dbReference type="ARBA" id="ARBA00022553"/>
    </source>
</evidence>
<dbReference type="InterPro" id="IPR036034">
    <property type="entry name" value="PDZ_sf"/>
</dbReference>
<dbReference type="Gene3D" id="1.10.840.10">
    <property type="entry name" value="Ras guanine-nucleotide exchange factors catalytic domain"/>
    <property type="match status" value="1"/>
</dbReference>
<dbReference type="InterPro" id="IPR014710">
    <property type="entry name" value="RmlC-like_jellyroll"/>
</dbReference>
<dbReference type="PROSITE" id="PS50009">
    <property type="entry name" value="RASGEF_CAT"/>
    <property type="match status" value="1"/>
</dbReference>
<evidence type="ECO:0000256" key="21">
    <source>
        <dbReference type="ARBA" id="ARBA00031545"/>
    </source>
</evidence>
<comment type="similarity">
    <text evidence="5">Belongs to the RAPGEF2 family.</text>
</comment>
<dbReference type="PROSITE" id="PS50212">
    <property type="entry name" value="RASGEF_NTER"/>
    <property type="match status" value="1"/>
</dbReference>
<dbReference type="GO" id="GO:0030154">
    <property type="term" value="P:cell differentiation"/>
    <property type="evidence" value="ECO:0007669"/>
    <property type="project" value="UniProtKB-KW"/>
</dbReference>
<keyword evidence="32" id="KW-1185">Reference proteome</keyword>
<dbReference type="CDD" id="cd06755">
    <property type="entry name" value="PDZ_RapGEF2_RapGEF6-like"/>
    <property type="match status" value="1"/>
</dbReference>
<evidence type="ECO:0000256" key="23">
    <source>
        <dbReference type="ARBA" id="ARBA00032021"/>
    </source>
</evidence>
<keyword evidence="10" id="KW-0963">Cytoplasm</keyword>
<evidence type="ECO:0000256" key="2">
    <source>
        <dbReference type="ARBA" id="ARBA00004282"/>
    </source>
</evidence>
<keyword evidence="16" id="KW-0524">Neurogenesis</keyword>
<keyword evidence="11" id="KW-0597">Phosphoprotein</keyword>
<dbReference type="InterPro" id="IPR000595">
    <property type="entry name" value="cNMP-bd_dom"/>
</dbReference>
<dbReference type="FunFam" id="1.10.840.10:FF:000001">
    <property type="entry name" value="Rap guanine nucleotide exchange factor (GEF) 6"/>
    <property type="match status" value="1"/>
</dbReference>
<dbReference type="Gene3D" id="2.60.120.10">
    <property type="entry name" value="Jelly Rolls"/>
    <property type="match status" value="1"/>
</dbReference>
<evidence type="ECO:0000259" key="29">
    <source>
        <dbReference type="PROSITE" id="PS50200"/>
    </source>
</evidence>
<keyword evidence="8" id="KW-0217">Developmental protein</keyword>
<dbReference type="GO" id="GO:0005096">
    <property type="term" value="F:GTPase activator activity"/>
    <property type="evidence" value="ECO:0007669"/>
    <property type="project" value="UniProtKB-KW"/>
</dbReference>
<dbReference type="SMART" id="SM00147">
    <property type="entry name" value="RasGEF"/>
    <property type="match status" value="1"/>
</dbReference>
<proteinExistence type="inferred from homology"/>
<dbReference type="GO" id="GO:0007264">
    <property type="term" value="P:small GTPase-mediated signal transduction"/>
    <property type="evidence" value="ECO:0007669"/>
    <property type="project" value="InterPro"/>
</dbReference>
<keyword evidence="18" id="KW-0472">Membrane</keyword>
<feature type="domain" description="PDZ" evidence="28">
    <location>
        <begin position="454"/>
        <end position="524"/>
    </location>
</feature>
<accession>A0A673GNW5</accession>
<dbReference type="SMART" id="SM00314">
    <property type="entry name" value="RA"/>
    <property type="match status" value="1"/>
</dbReference>
<dbReference type="InterPro" id="IPR001895">
    <property type="entry name" value="RASGEF_cat_dom"/>
</dbReference>